<comment type="caution">
    <text evidence="1">The sequence shown here is derived from an EMBL/GenBank/DDBJ whole genome shotgun (WGS) entry which is preliminary data.</text>
</comment>
<dbReference type="Gene3D" id="2.40.160.130">
    <property type="entry name" value="Capsule assembly protein Wzi"/>
    <property type="match status" value="1"/>
</dbReference>
<dbReference type="RefSeq" id="WP_323298319.1">
    <property type="nucleotide sequence ID" value="NZ_JAYFUM010000024.1"/>
</dbReference>
<organism evidence="1 2">
    <name type="scientific">Arcicella rigui</name>
    <dbReference type="NCBI Taxonomy" id="797020"/>
    <lineage>
        <taxon>Bacteria</taxon>
        <taxon>Pseudomonadati</taxon>
        <taxon>Bacteroidota</taxon>
        <taxon>Cytophagia</taxon>
        <taxon>Cytophagales</taxon>
        <taxon>Flectobacillaceae</taxon>
        <taxon>Arcicella</taxon>
    </lineage>
</organism>
<dbReference type="InterPro" id="IPR038636">
    <property type="entry name" value="Wzi_sf"/>
</dbReference>
<evidence type="ECO:0000313" key="1">
    <source>
        <dbReference type="EMBL" id="MEA5141162.1"/>
    </source>
</evidence>
<reference evidence="1 2" key="1">
    <citation type="submission" date="2023-12" db="EMBL/GenBank/DDBJ databases">
        <title>Novel species of the genus Arcicella isolated from rivers.</title>
        <authorList>
            <person name="Lu H."/>
        </authorList>
    </citation>
    <scope>NUCLEOTIDE SEQUENCE [LARGE SCALE GENOMIC DNA]</scope>
    <source>
        <strain evidence="1 2">KCTC 23307</strain>
    </source>
</reference>
<dbReference type="EMBL" id="JAYFUM010000024">
    <property type="protein sequence ID" value="MEA5141162.1"/>
    <property type="molecule type" value="Genomic_DNA"/>
</dbReference>
<evidence type="ECO:0000313" key="2">
    <source>
        <dbReference type="Proteomes" id="UP001302949"/>
    </source>
</evidence>
<gene>
    <name evidence="1" type="ORF">VB248_18565</name>
</gene>
<dbReference type="Pfam" id="PF14052">
    <property type="entry name" value="Caps_assemb_Wzi"/>
    <property type="match status" value="1"/>
</dbReference>
<protein>
    <submittedName>
        <fullName evidence="1">Capsule assembly Wzi family protein</fullName>
    </submittedName>
</protein>
<keyword evidence="2" id="KW-1185">Reference proteome</keyword>
<name>A0ABU5QF45_9BACT</name>
<accession>A0ABU5QF45</accession>
<proteinExistence type="predicted"/>
<dbReference type="Proteomes" id="UP001302949">
    <property type="component" value="Unassembled WGS sequence"/>
</dbReference>
<dbReference type="InterPro" id="IPR026950">
    <property type="entry name" value="Caps_assemb_Wzi"/>
</dbReference>
<sequence>MKNILLFAVFVIIFNAEYLFSQDTLKKVNAQVEAATYISTNNSMPFWLRSNQYGEIPIQSNVFSLRAQLEKEYHQNDFKNIKLSRLTYGYKIRGVINAGNSNQFILSEIYFKTKFKSAEFYIGRKREVFGITDTTLSAGTFIWSGNALPIPKVQISIPNYVPIFKNKLISIKGSFSHGVMGSADSTQNILLHQKSLYVKIGKPSWNMNVHVGINHQAQWGGKPTNPFIQKGTNQIITDYPSNLKTYWYVLSGISPIGSDKSFIVDDGGRLANHIGTIDFAVEYNEQLANILFYKQYPYDKGNISTLYKISDGVYGVSINRKQVINGIIKVNFEYLNTTNQGISSAYKLTTIVEHKRQNDYFNNVTYKDGWAYKGNIIGSPFLMPIKDSAYLLNLFNNNISKISPNYILNNRVRALTIGIESKIKTIGLRTRISLSDNLGNYTYTPIAVKQLSIQQQIVVPVKKYFVSTNIGYDNSGLLNSNLGFILMVKRSL</sequence>